<feature type="coiled-coil region" evidence="1">
    <location>
        <begin position="2"/>
        <end position="64"/>
    </location>
</feature>
<protein>
    <submittedName>
        <fullName evidence="3">Uncharacterized protein</fullName>
    </submittedName>
</protein>
<gene>
    <name evidence="3" type="ORF">TraAM80_03947</name>
</gene>
<feature type="region of interest" description="Disordered" evidence="2">
    <location>
        <begin position="127"/>
        <end position="187"/>
    </location>
</feature>
<evidence type="ECO:0000256" key="1">
    <source>
        <dbReference type="SAM" id="Coils"/>
    </source>
</evidence>
<keyword evidence="1" id="KW-0175">Coiled coil</keyword>
<feature type="compositionally biased region" description="Polar residues" evidence="2">
    <location>
        <begin position="130"/>
        <end position="147"/>
    </location>
</feature>
<proteinExistence type="predicted"/>
<dbReference type="OrthoDB" id="267708at2759"/>
<reference evidence="3 4" key="1">
    <citation type="journal article" date="2018" name="BMC Genomics">
        <title>Genomic comparison of Trypanosoma conorhini and Trypanosoma rangeli to Trypanosoma cruzi strains of high and low virulence.</title>
        <authorList>
            <person name="Bradwell K.R."/>
            <person name="Koparde V.N."/>
            <person name="Matveyev A.V."/>
            <person name="Serrano M.G."/>
            <person name="Alves J.M."/>
            <person name="Parikh H."/>
            <person name="Huang B."/>
            <person name="Lee V."/>
            <person name="Espinosa-Alvarez O."/>
            <person name="Ortiz P.A."/>
            <person name="Costa-Martins A.G."/>
            <person name="Teixeira M.M."/>
            <person name="Buck G.A."/>
        </authorList>
    </citation>
    <scope>NUCLEOTIDE SEQUENCE [LARGE SCALE GENOMIC DNA]</scope>
    <source>
        <strain evidence="3 4">AM80</strain>
    </source>
</reference>
<feature type="region of interest" description="Disordered" evidence="2">
    <location>
        <begin position="300"/>
        <end position="332"/>
    </location>
</feature>
<evidence type="ECO:0000313" key="4">
    <source>
        <dbReference type="Proteomes" id="UP000283634"/>
    </source>
</evidence>
<comment type="caution">
    <text evidence="3">The sequence shown here is derived from an EMBL/GenBank/DDBJ whole genome shotgun (WGS) entry which is preliminary data.</text>
</comment>
<dbReference type="GeneID" id="40327880"/>
<keyword evidence="4" id="KW-1185">Reference proteome</keyword>
<dbReference type="AlphaFoldDB" id="A0A422NLU8"/>
<dbReference type="VEuPathDB" id="TriTrypDB:TRSC58_02426"/>
<accession>A0A422NLU8</accession>
<dbReference type="RefSeq" id="XP_029239223.1">
    <property type="nucleotide sequence ID" value="XM_029380897.1"/>
</dbReference>
<sequence>MCDAETRRAQEAERNIQLAQEAARVAEAAKQKAVKREGEKAACAKELEDELARMRHEQEILAAELLALKDGYSEGLRCLAKKALGDIDQLHDVYTAGEYLAALRGDDGSPTRMDDGSFYNESAEEATCRGSGSSDHTLSPQRQQAQSPHVPPPATSLQQHPVSLKQLKKRQQQQRKPKSLYPASGISSVQKHSLATKAASSADAAGGALGIAMLLISFMPRQLAIDGCFTVDESQARLLRSGPSATRRGREWVMLHHDTNAIFAVTAELQPDKEPRRMEPSKSPTRAAPLRCASFESAPAVCHGCSRPSRERLPRAVAGAKSVKRAAPSTEK</sequence>
<dbReference type="EMBL" id="MKGL01000110">
    <property type="protein sequence ID" value="RNF06374.1"/>
    <property type="molecule type" value="Genomic_DNA"/>
</dbReference>
<name>A0A422NLU8_TRYRA</name>
<evidence type="ECO:0000313" key="3">
    <source>
        <dbReference type="EMBL" id="RNF06374.1"/>
    </source>
</evidence>
<organism evidence="3 4">
    <name type="scientific">Trypanosoma rangeli</name>
    <dbReference type="NCBI Taxonomy" id="5698"/>
    <lineage>
        <taxon>Eukaryota</taxon>
        <taxon>Discoba</taxon>
        <taxon>Euglenozoa</taxon>
        <taxon>Kinetoplastea</taxon>
        <taxon>Metakinetoplastina</taxon>
        <taxon>Trypanosomatida</taxon>
        <taxon>Trypanosomatidae</taxon>
        <taxon>Trypanosoma</taxon>
        <taxon>Herpetosoma</taxon>
    </lineage>
</organism>
<evidence type="ECO:0000256" key="2">
    <source>
        <dbReference type="SAM" id="MobiDB-lite"/>
    </source>
</evidence>
<dbReference type="Proteomes" id="UP000283634">
    <property type="component" value="Unassembled WGS sequence"/>
</dbReference>
<feature type="compositionally biased region" description="Basic residues" evidence="2">
    <location>
        <begin position="166"/>
        <end position="178"/>
    </location>
</feature>